<dbReference type="InterPro" id="IPR037185">
    <property type="entry name" value="EmrE-like"/>
</dbReference>
<feature type="transmembrane region" description="Helical" evidence="6">
    <location>
        <begin position="173"/>
        <end position="192"/>
    </location>
</feature>
<evidence type="ECO:0000256" key="5">
    <source>
        <dbReference type="ARBA" id="ARBA00023136"/>
    </source>
</evidence>
<feature type="transmembrane region" description="Helical" evidence="6">
    <location>
        <begin position="265"/>
        <end position="283"/>
    </location>
</feature>
<organism evidence="8 9">
    <name type="scientific">Comamonas testosteroni TK102</name>
    <dbReference type="NCBI Taxonomy" id="1392005"/>
    <lineage>
        <taxon>Bacteria</taxon>
        <taxon>Pseudomonadati</taxon>
        <taxon>Pseudomonadota</taxon>
        <taxon>Betaproteobacteria</taxon>
        <taxon>Burkholderiales</taxon>
        <taxon>Comamonadaceae</taxon>
        <taxon>Comamonas</taxon>
    </lineage>
</organism>
<evidence type="ECO:0000256" key="2">
    <source>
        <dbReference type="ARBA" id="ARBA00022475"/>
    </source>
</evidence>
<dbReference type="InterPro" id="IPR000620">
    <property type="entry name" value="EamA_dom"/>
</dbReference>
<reference evidence="8 9" key="1">
    <citation type="journal article" date="2014" name="Genome Announc.">
        <title>Complete Genome Sequence of Polychlorinated Biphenyl Degrader Comamonas testosteroni TK102 (NBRC 109938).</title>
        <authorList>
            <person name="Fukuda K."/>
            <person name="Hosoyama A."/>
            <person name="Tsuchikane K."/>
            <person name="Ohji S."/>
            <person name="Yamazoe A."/>
            <person name="Fujita N."/>
            <person name="Shintani M."/>
            <person name="Kimbara K."/>
        </authorList>
    </citation>
    <scope>NUCLEOTIDE SEQUENCE [LARGE SCALE GENOMIC DNA]</scope>
    <source>
        <strain evidence="8">TK102</strain>
    </source>
</reference>
<feature type="transmembrane region" description="Helical" evidence="6">
    <location>
        <begin position="204"/>
        <end position="224"/>
    </location>
</feature>
<keyword evidence="3 6" id="KW-0812">Transmembrane</keyword>
<evidence type="ECO:0000256" key="6">
    <source>
        <dbReference type="SAM" id="Phobius"/>
    </source>
</evidence>
<dbReference type="GO" id="GO:0005886">
    <property type="term" value="C:plasma membrane"/>
    <property type="evidence" value="ECO:0007669"/>
    <property type="project" value="UniProtKB-SubCell"/>
</dbReference>
<dbReference type="SUPFAM" id="SSF103481">
    <property type="entry name" value="Multidrug resistance efflux transporter EmrE"/>
    <property type="match status" value="2"/>
</dbReference>
<dbReference type="KEGG" id="ctes:O987_24765"/>
<feature type="transmembrane region" description="Helical" evidence="6">
    <location>
        <begin position="289"/>
        <end position="308"/>
    </location>
</feature>
<name>A0A076Q040_COMTE</name>
<sequence length="326" mass="35053">MSEISNALQIRQAHHKHLKEFHMGAYLLPLGAVLIWSVNTVVSKLAADSISAAEIGFFRWLVAAVLFTPFVLPSIWRQRADIKPLLPRIVVLGVLGMVIYQSLAYYAAHFTTATHMGIIGSLTPMLVLALAVFMLGQPLTHGGIWGSLLAIVGVALVVSSGRLSHLASEGLNLGDAMMFLAMLAYAVYNILLKRWPMPRLATVQLLYLQVLVAVVVQFPLYLFSPKTGLDASNLPLVGYAGIMASIAAPLLWMKAVQTLGPGRSSMFFNLIPVFTALIAAFTLNEPLAGYHAVGGIMTIAGLLLAELWKAPLRARPSLACGAKAAD</sequence>
<keyword evidence="2" id="KW-1003">Cell membrane</keyword>
<dbReference type="PANTHER" id="PTHR42920">
    <property type="entry name" value="OS03G0707200 PROTEIN-RELATED"/>
    <property type="match status" value="1"/>
</dbReference>
<dbReference type="AlphaFoldDB" id="A0A076Q040"/>
<evidence type="ECO:0000256" key="3">
    <source>
        <dbReference type="ARBA" id="ARBA00022692"/>
    </source>
</evidence>
<dbReference type="HOGENOM" id="CLU_033863_4_4_4"/>
<dbReference type="Pfam" id="PF00892">
    <property type="entry name" value="EamA"/>
    <property type="match status" value="2"/>
</dbReference>
<dbReference type="PANTHER" id="PTHR42920:SF11">
    <property type="entry name" value="INNER MEMBRANE PROTEIN YTFF"/>
    <property type="match status" value="1"/>
</dbReference>
<dbReference type="Proteomes" id="UP000028782">
    <property type="component" value="Chromosome"/>
</dbReference>
<keyword evidence="4 6" id="KW-1133">Transmembrane helix</keyword>
<evidence type="ECO:0000256" key="1">
    <source>
        <dbReference type="ARBA" id="ARBA00004651"/>
    </source>
</evidence>
<feature type="domain" description="EamA" evidence="7">
    <location>
        <begin position="173"/>
        <end position="304"/>
    </location>
</feature>
<feature type="transmembrane region" description="Helical" evidence="6">
    <location>
        <begin position="142"/>
        <end position="161"/>
    </location>
</feature>
<gene>
    <name evidence="8" type="ORF">O987_24765</name>
</gene>
<evidence type="ECO:0000259" key="7">
    <source>
        <dbReference type="Pfam" id="PF00892"/>
    </source>
</evidence>
<protein>
    <submittedName>
        <fullName evidence="8">Membrane protein</fullName>
    </submittedName>
</protein>
<proteinExistence type="predicted"/>
<comment type="subcellular location">
    <subcellularLocation>
        <location evidence="1">Cell membrane</location>
        <topology evidence="1">Multi-pass membrane protein</topology>
    </subcellularLocation>
</comment>
<keyword evidence="5 6" id="KW-0472">Membrane</keyword>
<evidence type="ECO:0000313" key="9">
    <source>
        <dbReference type="Proteomes" id="UP000028782"/>
    </source>
</evidence>
<feature type="transmembrane region" description="Helical" evidence="6">
    <location>
        <begin position="236"/>
        <end position="253"/>
    </location>
</feature>
<feature type="transmembrane region" description="Helical" evidence="6">
    <location>
        <begin position="114"/>
        <end position="135"/>
    </location>
</feature>
<feature type="transmembrane region" description="Helical" evidence="6">
    <location>
        <begin position="88"/>
        <end position="108"/>
    </location>
</feature>
<evidence type="ECO:0000313" key="8">
    <source>
        <dbReference type="EMBL" id="AIJ49027.1"/>
    </source>
</evidence>
<dbReference type="EMBL" id="CP006704">
    <property type="protein sequence ID" value="AIJ49027.1"/>
    <property type="molecule type" value="Genomic_DNA"/>
</dbReference>
<feature type="transmembrane region" description="Helical" evidence="6">
    <location>
        <begin position="58"/>
        <end position="76"/>
    </location>
</feature>
<feature type="transmembrane region" description="Helical" evidence="6">
    <location>
        <begin position="21"/>
        <end position="38"/>
    </location>
</feature>
<dbReference type="InterPro" id="IPR051258">
    <property type="entry name" value="Diverse_Substrate_Transporter"/>
</dbReference>
<accession>A0A076Q040</accession>
<evidence type="ECO:0000256" key="4">
    <source>
        <dbReference type="ARBA" id="ARBA00022989"/>
    </source>
</evidence>
<feature type="domain" description="EamA" evidence="7">
    <location>
        <begin position="25"/>
        <end position="158"/>
    </location>
</feature>